<dbReference type="InterPro" id="IPR029045">
    <property type="entry name" value="ClpP/crotonase-like_dom_sf"/>
</dbReference>
<keyword evidence="4" id="KW-1185">Reference proteome</keyword>
<dbReference type="PANTHER" id="PTHR11941">
    <property type="entry name" value="ENOYL-COA HYDRATASE-RELATED"/>
    <property type="match status" value="1"/>
</dbReference>
<dbReference type="InterPro" id="IPR014748">
    <property type="entry name" value="Enoyl-CoA_hydra_C"/>
</dbReference>
<dbReference type="STRING" id="930129.SAMN05216352_10864"/>
<dbReference type="FunFam" id="1.10.12.10:FF:000001">
    <property type="entry name" value="Probable enoyl-CoA hydratase, mitochondrial"/>
    <property type="match status" value="1"/>
</dbReference>
<dbReference type="GO" id="GO:0016836">
    <property type="term" value="F:hydro-lyase activity"/>
    <property type="evidence" value="ECO:0007669"/>
    <property type="project" value="UniProtKB-ARBA"/>
</dbReference>
<protein>
    <submittedName>
        <fullName evidence="3">Enoyl-CoA hydratase</fullName>
    </submittedName>
</protein>
<evidence type="ECO:0000256" key="2">
    <source>
        <dbReference type="ARBA" id="ARBA00023239"/>
    </source>
</evidence>
<dbReference type="Pfam" id="PF00378">
    <property type="entry name" value="ECH_1"/>
    <property type="match status" value="1"/>
</dbReference>
<dbReference type="InterPro" id="IPR001753">
    <property type="entry name" value="Enoyl-CoA_hydra/iso"/>
</dbReference>
<dbReference type="AlphaFoldDB" id="A0A1G8KXU8"/>
<evidence type="ECO:0000313" key="3">
    <source>
        <dbReference type="EMBL" id="SDI48298.1"/>
    </source>
</evidence>
<name>A0A1G8KXU8_9BACI</name>
<gene>
    <name evidence="3" type="ORF">SAMN05216352_10864</name>
</gene>
<accession>A0A1G8KXU8</accession>
<dbReference type="PANTHER" id="PTHR11941:SF54">
    <property type="entry name" value="ENOYL-COA HYDRATASE, MITOCHONDRIAL"/>
    <property type="match status" value="1"/>
</dbReference>
<dbReference type="Gene3D" id="3.90.226.10">
    <property type="entry name" value="2-enoyl-CoA Hydratase, Chain A, domain 1"/>
    <property type="match status" value="1"/>
</dbReference>
<dbReference type="Gene3D" id="1.10.12.10">
    <property type="entry name" value="Lyase 2-enoyl-coa Hydratase, Chain A, domain 2"/>
    <property type="match status" value="1"/>
</dbReference>
<evidence type="ECO:0000256" key="1">
    <source>
        <dbReference type="ARBA" id="ARBA00005254"/>
    </source>
</evidence>
<proteinExistence type="inferred from homology"/>
<dbReference type="EMBL" id="FNDU01000008">
    <property type="protein sequence ID" value="SDI48298.1"/>
    <property type="molecule type" value="Genomic_DNA"/>
</dbReference>
<organism evidence="3 4">
    <name type="scientific">Alteribacillus bidgolensis</name>
    <dbReference type="NCBI Taxonomy" id="930129"/>
    <lineage>
        <taxon>Bacteria</taxon>
        <taxon>Bacillati</taxon>
        <taxon>Bacillota</taxon>
        <taxon>Bacilli</taxon>
        <taxon>Bacillales</taxon>
        <taxon>Bacillaceae</taxon>
        <taxon>Alteribacillus</taxon>
    </lineage>
</organism>
<dbReference type="PROSITE" id="PS51257">
    <property type="entry name" value="PROKAR_LIPOPROTEIN"/>
    <property type="match status" value="1"/>
</dbReference>
<evidence type="ECO:0000313" key="4">
    <source>
        <dbReference type="Proteomes" id="UP000199017"/>
    </source>
</evidence>
<dbReference type="Proteomes" id="UP000199017">
    <property type="component" value="Unassembled WGS sequence"/>
</dbReference>
<dbReference type="SUPFAM" id="SSF52096">
    <property type="entry name" value="ClpP/crotonase"/>
    <property type="match status" value="1"/>
</dbReference>
<dbReference type="CDD" id="cd06558">
    <property type="entry name" value="crotonase-like"/>
    <property type="match status" value="1"/>
</dbReference>
<dbReference type="GO" id="GO:0006635">
    <property type="term" value="P:fatty acid beta-oxidation"/>
    <property type="evidence" value="ECO:0007669"/>
    <property type="project" value="TreeGrafter"/>
</dbReference>
<reference evidence="3 4" key="1">
    <citation type="submission" date="2016-10" db="EMBL/GenBank/DDBJ databases">
        <authorList>
            <person name="de Groot N.N."/>
        </authorList>
    </citation>
    <scope>NUCLEOTIDE SEQUENCE [LARGE SCALE GENOMIC DNA]</scope>
    <source>
        <strain evidence="4">P4B,CCM 7963,CECT 7998,DSM 25260,IBRC-M 10614,KCTC 13821</strain>
    </source>
</reference>
<comment type="similarity">
    <text evidence="1">Belongs to the enoyl-CoA hydratase/isomerase family.</text>
</comment>
<sequence>MQEVYDKIESFEKPTIAMVNGLALGGGCELAMSCEIASKNAKLGLPELNLAIIPGAGGTKRLARLIGKGKAMEWILSGKIVLPEEAYQFGLVSEVAELDELLTKTKEWAGSILAKGPLAVRLAKLSVNLGYETDMKTGLAIEKLSQAVLFDSDDKTEGTRAFLEKREPSFV</sequence>
<keyword evidence="2" id="KW-0456">Lyase</keyword>